<keyword evidence="1" id="KW-0472">Membrane</keyword>
<feature type="transmembrane region" description="Helical" evidence="1">
    <location>
        <begin position="6"/>
        <end position="28"/>
    </location>
</feature>
<name>A0ABW2YF35_9GAMM</name>
<evidence type="ECO:0000313" key="3">
    <source>
        <dbReference type="EMBL" id="MFD0726493.1"/>
    </source>
</evidence>
<keyword evidence="1" id="KW-0812">Transmembrane</keyword>
<dbReference type="EMBL" id="JBHTIF010000002">
    <property type="protein sequence ID" value="MFD0726493.1"/>
    <property type="molecule type" value="Genomic_DNA"/>
</dbReference>
<gene>
    <name evidence="3" type="ORF">ACFQ0E_12905</name>
</gene>
<keyword evidence="4" id="KW-1185">Reference proteome</keyword>
<dbReference type="Pfam" id="PF12158">
    <property type="entry name" value="DUF3592"/>
    <property type="match status" value="1"/>
</dbReference>
<dbReference type="InterPro" id="IPR021994">
    <property type="entry name" value="DUF3592"/>
</dbReference>
<evidence type="ECO:0000259" key="2">
    <source>
        <dbReference type="Pfam" id="PF12158"/>
    </source>
</evidence>
<keyword evidence="1" id="KW-1133">Transmembrane helix</keyword>
<evidence type="ECO:0000313" key="4">
    <source>
        <dbReference type="Proteomes" id="UP001597110"/>
    </source>
</evidence>
<dbReference type="Proteomes" id="UP001597110">
    <property type="component" value="Unassembled WGS sequence"/>
</dbReference>
<feature type="domain" description="DUF3592" evidence="2">
    <location>
        <begin position="43"/>
        <end position="132"/>
    </location>
</feature>
<proteinExistence type="predicted"/>
<comment type="caution">
    <text evidence="3">The sequence shown here is derived from an EMBL/GenBank/DDBJ whole genome shotgun (WGS) entry which is preliminary data.</text>
</comment>
<accession>A0ABW2YF35</accession>
<organism evidence="3 4">
    <name type="scientific">Lysobacter brunescens</name>
    <dbReference type="NCBI Taxonomy" id="262323"/>
    <lineage>
        <taxon>Bacteria</taxon>
        <taxon>Pseudomonadati</taxon>
        <taxon>Pseudomonadota</taxon>
        <taxon>Gammaproteobacteria</taxon>
        <taxon>Lysobacterales</taxon>
        <taxon>Lysobacteraceae</taxon>
        <taxon>Lysobacter</taxon>
    </lineage>
</organism>
<reference evidence="4" key="1">
    <citation type="journal article" date="2019" name="Int. J. Syst. Evol. Microbiol.">
        <title>The Global Catalogue of Microorganisms (GCM) 10K type strain sequencing project: providing services to taxonomists for standard genome sequencing and annotation.</title>
        <authorList>
            <consortium name="The Broad Institute Genomics Platform"/>
            <consortium name="The Broad Institute Genome Sequencing Center for Infectious Disease"/>
            <person name="Wu L."/>
            <person name="Ma J."/>
        </authorList>
    </citation>
    <scope>NUCLEOTIDE SEQUENCE [LARGE SCALE GENOMIC DNA]</scope>
    <source>
        <strain evidence="4">CCUG 55585</strain>
    </source>
</reference>
<evidence type="ECO:0000256" key="1">
    <source>
        <dbReference type="SAM" id="Phobius"/>
    </source>
</evidence>
<dbReference type="RefSeq" id="WP_386824416.1">
    <property type="nucleotide sequence ID" value="NZ_JBHTIF010000002.1"/>
</dbReference>
<protein>
    <submittedName>
        <fullName evidence="3">DUF3592 domain-containing protein</fullName>
    </submittedName>
</protein>
<sequence>MNGAVISPYVWLALAIFVFAAVATAWAWQQYRLGEASRRWRRTEGTVVDIWFDVRETSDGDGGTDVSTSAHLVYDYVVNGQHYRSRRFTYRPSRGLGEREAYALLSGITRGQRVEVRYDPRRPQRAVVLTGTDAGNLWRIAICAVVACIALAYAALRLV</sequence>
<feature type="transmembrane region" description="Helical" evidence="1">
    <location>
        <begin position="137"/>
        <end position="156"/>
    </location>
</feature>